<reference evidence="2" key="2">
    <citation type="submission" date="2020-09" db="EMBL/GenBank/DDBJ databases">
        <authorList>
            <person name="Sun Q."/>
            <person name="Ohkuma M."/>
        </authorList>
    </citation>
    <scope>NUCLEOTIDE SEQUENCE</scope>
    <source>
        <strain evidence="2">JCM 16108</strain>
    </source>
</reference>
<dbReference type="OrthoDB" id="212720at2157"/>
<dbReference type="GO" id="GO:0008967">
    <property type="term" value="F:phosphoglycolate phosphatase activity"/>
    <property type="evidence" value="ECO:0007669"/>
    <property type="project" value="TreeGrafter"/>
</dbReference>
<reference evidence="2" key="1">
    <citation type="journal article" date="2014" name="Int. J. Syst. Evol. Microbiol.">
        <title>Complete genome sequence of Corynebacterium casei LMG S-19264T (=DSM 44701T), isolated from a smear-ripened cheese.</title>
        <authorList>
            <consortium name="US DOE Joint Genome Institute (JGI-PGF)"/>
            <person name="Walter F."/>
            <person name="Albersmeier A."/>
            <person name="Kalinowski J."/>
            <person name="Ruckert C."/>
        </authorList>
    </citation>
    <scope>NUCLEOTIDE SEQUENCE</scope>
    <source>
        <strain evidence="2">JCM 16108</strain>
    </source>
</reference>
<dbReference type="Gene3D" id="1.10.150.240">
    <property type="entry name" value="Putative phosphatase, domain 2"/>
    <property type="match status" value="1"/>
</dbReference>
<protein>
    <submittedName>
        <fullName evidence="2">Phosphoglycolate phosphatase</fullName>
    </submittedName>
</protein>
<gene>
    <name evidence="2" type="ORF">GCM10009017_00160</name>
</gene>
<comment type="similarity">
    <text evidence="1">Belongs to the HAD-like hydrolase superfamily.</text>
</comment>
<sequence>MAAGVQRGAVSDTDADDGYDGVVYDLDGTLVRLAVDWRAVERDLTALLASVDVDASGFSAWEYLDAAEDAGIGAEADALISDHEHAGAERADRLPHADELRDATRPAAVCSLNCERACRVALEKEGLAERVRAVVGRDTVPARKPDPEPLLRAVDALDLAPADVVFVGDSERDAETARRAGTGFRYV</sequence>
<accession>A0A830FSD4</accession>
<organism evidence="2 3">
    <name type="scientific">Halarchaeum rubridurum</name>
    <dbReference type="NCBI Taxonomy" id="489911"/>
    <lineage>
        <taxon>Archaea</taxon>
        <taxon>Methanobacteriati</taxon>
        <taxon>Methanobacteriota</taxon>
        <taxon>Stenosarchaea group</taxon>
        <taxon>Halobacteria</taxon>
        <taxon>Halobacteriales</taxon>
        <taxon>Halobacteriaceae</taxon>
    </lineage>
</organism>
<dbReference type="InterPro" id="IPR006439">
    <property type="entry name" value="HAD-SF_hydro_IA"/>
</dbReference>
<dbReference type="InterPro" id="IPR023214">
    <property type="entry name" value="HAD_sf"/>
</dbReference>
<dbReference type="SFLD" id="SFLDS00003">
    <property type="entry name" value="Haloacid_Dehalogenase"/>
    <property type="match status" value="1"/>
</dbReference>
<dbReference type="InterPro" id="IPR023198">
    <property type="entry name" value="PGP-like_dom2"/>
</dbReference>
<evidence type="ECO:0000313" key="3">
    <source>
        <dbReference type="Proteomes" id="UP000614609"/>
    </source>
</evidence>
<proteinExistence type="inferred from homology"/>
<dbReference type="PANTHER" id="PTHR43434:SF1">
    <property type="entry name" value="PHOSPHOGLYCOLATE PHOSPHATASE"/>
    <property type="match status" value="1"/>
</dbReference>
<dbReference type="SFLD" id="SFLDG01129">
    <property type="entry name" value="C1.5:_HAD__Beta-PGM__Phosphata"/>
    <property type="match status" value="1"/>
</dbReference>
<dbReference type="EMBL" id="BMOO01000001">
    <property type="protein sequence ID" value="GGM53783.1"/>
    <property type="molecule type" value="Genomic_DNA"/>
</dbReference>
<comment type="caution">
    <text evidence="2">The sequence shown here is derived from an EMBL/GenBank/DDBJ whole genome shotgun (WGS) entry which is preliminary data.</text>
</comment>
<dbReference type="SUPFAM" id="SSF56784">
    <property type="entry name" value="HAD-like"/>
    <property type="match status" value="1"/>
</dbReference>
<dbReference type="PANTHER" id="PTHR43434">
    <property type="entry name" value="PHOSPHOGLYCOLATE PHOSPHATASE"/>
    <property type="match status" value="1"/>
</dbReference>
<evidence type="ECO:0000313" key="2">
    <source>
        <dbReference type="EMBL" id="GGM53783.1"/>
    </source>
</evidence>
<evidence type="ECO:0000256" key="1">
    <source>
        <dbReference type="ARBA" id="ARBA00007958"/>
    </source>
</evidence>
<keyword evidence="3" id="KW-1185">Reference proteome</keyword>
<name>A0A830FSD4_9EURY</name>
<dbReference type="GO" id="GO:0006281">
    <property type="term" value="P:DNA repair"/>
    <property type="evidence" value="ECO:0007669"/>
    <property type="project" value="TreeGrafter"/>
</dbReference>
<dbReference type="NCBIfam" id="TIGR01549">
    <property type="entry name" value="HAD-SF-IA-v1"/>
    <property type="match status" value="1"/>
</dbReference>
<dbReference type="Gene3D" id="3.40.50.1000">
    <property type="entry name" value="HAD superfamily/HAD-like"/>
    <property type="match status" value="1"/>
</dbReference>
<dbReference type="InterPro" id="IPR036412">
    <property type="entry name" value="HAD-like_sf"/>
</dbReference>
<dbReference type="AlphaFoldDB" id="A0A830FSD4"/>
<dbReference type="Proteomes" id="UP000614609">
    <property type="component" value="Unassembled WGS sequence"/>
</dbReference>
<dbReference type="InterPro" id="IPR041492">
    <property type="entry name" value="HAD_2"/>
</dbReference>
<dbReference type="InterPro" id="IPR050155">
    <property type="entry name" value="HAD-like_hydrolase_sf"/>
</dbReference>
<dbReference type="Pfam" id="PF13419">
    <property type="entry name" value="HAD_2"/>
    <property type="match status" value="1"/>
</dbReference>
<dbReference type="RefSeq" id="WP_188868944.1">
    <property type="nucleotide sequence ID" value="NZ_BMOO01000001.1"/>
</dbReference>